<dbReference type="GO" id="GO:0016558">
    <property type="term" value="P:protein import into peroxisome matrix"/>
    <property type="evidence" value="ECO:0007669"/>
    <property type="project" value="TreeGrafter"/>
</dbReference>
<feature type="domain" description="AAA ATPase AAA+ lid" evidence="1">
    <location>
        <begin position="4"/>
        <end position="39"/>
    </location>
</feature>
<reference evidence="2" key="1">
    <citation type="journal article" date="2023" name="Mol. Biol. Evol.">
        <title>Third-Generation Sequencing Reveals the Adaptive Role of the Epigenome in Three Deep-Sea Polychaetes.</title>
        <authorList>
            <person name="Perez M."/>
            <person name="Aroh O."/>
            <person name="Sun Y."/>
            <person name="Lan Y."/>
            <person name="Juniper S.K."/>
            <person name="Young C.R."/>
            <person name="Angers B."/>
            <person name="Qian P.Y."/>
        </authorList>
    </citation>
    <scope>NUCLEOTIDE SEQUENCE</scope>
    <source>
        <strain evidence="2">R07B-5</strain>
    </source>
</reference>
<keyword evidence="3" id="KW-1185">Reference proteome</keyword>
<dbReference type="Gene3D" id="1.10.8.60">
    <property type="match status" value="1"/>
</dbReference>
<gene>
    <name evidence="2" type="ORF">NP493_3010g00002</name>
</gene>
<dbReference type="PANTHER" id="PTHR23077:SF12">
    <property type="entry name" value="PEROXISOMAL ATPASE PEX1"/>
    <property type="match status" value="1"/>
</dbReference>
<dbReference type="AlphaFoldDB" id="A0AAD9JA60"/>
<comment type="caution">
    <text evidence="2">The sequence shown here is derived from an EMBL/GenBank/DDBJ whole genome shotgun (WGS) entry which is preliminary data.</text>
</comment>
<dbReference type="PANTHER" id="PTHR23077">
    <property type="entry name" value="AAA-FAMILY ATPASE"/>
    <property type="match status" value="1"/>
</dbReference>
<evidence type="ECO:0000313" key="2">
    <source>
        <dbReference type="EMBL" id="KAK2149344.1"/>
    </source>
</evidence>
<sequence length="191" mass="20639">MAADVDLSTLSETCVNFTGADLKAVLYNAQLEAIHETMDVAAPGMLGRVIKSADISDEDNDRVSFSIATTTAQQPLQQTVAMEMCCAHIPALQDGPVTPSGVTIERLQKEVQSHTAQWSENLTNRPARKQNVSMVIEIQQKHLLKAAGEMVPSVQPAERAKYSQIYDAFIAGKGGNFRHDVTSAGKRATLA</sequence>
<protein>
    <recommendedName>
        <fullName evidence="1">AAA ATPase AAA+ lid domain-containing protein</fullName>
    </recommendedName>
</protein>
<dbReference type="Proteomes" id="UP001209878">
    <property type="component" value="Unassembled WGS sequence"/>
</dbReference>
<accession>A0AAD9JA60</accession>
<proteinExistence type="predicted"/>
<evidence type="ECO:0000259" key="1">
    <source>
        <dbReference type="Pfam" id="PF17862"/>
    </source>
</evidence>
<dbReference type="Pfam" id="PF17862">
    <property type="entry name" value="AAA_lid_3"/>
    <property type="match status" value="1"/>
</dbReference>
<dbReference type="InterPro" id="IPR041569">
    <property type="entry name" value="AAA_lid_3"/>
</dbReference>
<dbReference type="GO" id="GO:0005829">
    <property type="term" value="C:cytosol"/>
    <property type="evidence" value="ECO:0007669"/>
    <property type="project" value="TreeGrafter"/>
</dbReference>
<dbReference type="GO" id="GO:0016887">
    <property type="term" value="F:ATP hydrolysis activity"/>
    <property type="evidence" value="ECO:0007669"/>
    <property type="project" value="TreeGrafter"/>
</dbReference>
<name>A0AAD9JA60_RIDPI</name>
<organism evidence="2 3">
    <name type="scientific">Ridgeia piscesae</name>
    <name type="common">Tubeworm</name>
    <dbReference type="NCBI Taxonomy" id="27915"/>
    <lineage>
        <taxon>Eukaryota</taxon>
        <taxon>Metazoa</taxon>
        <taxon>Spiralia</taxon>
        <taxon>Lophotrochozoa</taxon>
        <taxon>Annelida</taxon>
        <taxon>Polychaeta</taxon>
        <taxon>Sedentaria</taxon>
        <taxon>Canalipalpata</taxon>
        <taxon>Sabellida</taxon>
        <taxon>Siboglinidae</taxon>
        <taxon>Ridgeia</taxon>
    </lineage>
</organism>
<dbReference type="GO" id="GO:0005778">
    <property type="term" value="C:peroxisomal membrane"/>
    <property type="evidence" value="ECO:0007669"/>
    <property type="project" value="TreeGrafter"/>
</dbReference>
<dbReference type="InterPro" id="IPR050168">
    <property type="entry name" value="AAA_ATPase_domain"/>
</dbReference>
<evidence type="ECO:0000313" key="3">
    <source>
        <dbReference type="Proteomes" id="UP001209878"/>
    </source>
</evidence>
<dbReference type="EMBL" id="JAODUO010002997">
    <property type="protein sequence ID" value="KAK2149344.1"/>
    <property type="molecule type" value="Genomic_DNA"/>
</dbReference>